<feature type="compositionally biased region" description="Basic and acidic residues" evidence="1">
    <location>
        <begin position="175"/>
        <end position="189"/>
    </location>
</feature>
<accession>A0A5C3NCX0</accession>
<feature type="region of interest" description="Disordered" evidence="1">
    <location>
        <begin position="128"/>
        <end position="209"/>
    </location>
</feature>
<dbReference type="OrthoDB" id="10265549at2759"/>
<dbReference type="Proteomes" id="UP000305948">
    <property type="component" value="Unassembled WGS sequence"/>
</dbReference>
<dbReference type="AlphaFoldDB" id="A0A5C3NCX0"/>
<feature type="compositionally biased region" description="Low complexity" evidence="1">
    <location>
        <begin position="154"/>
        <end position="173"/>
    </location>
</feature>
<gene>
    <name evidence="2" type="ORF">OE88DRAFT_1654828</name>
</gene>
<proteinExistence type="predicted"/>
<name>A0A5C3NCX0_9AGAM</name>
<evidence type="ECO:0000313" key="3">
    <source>
        <dbReference type="Proteomes" id="UP000305948"/>
    </source>
</evidence>
<feature type="compositionally biased region" description="Pro residues" evidence="1">
    <location>
        <begin position="196"/>
        <end position="209"/>
    </location>
</feature>
<sequence length="209" mass="23226">MAFGISLVTVNLRRKHKTQGQDAEDAEKATSIFSLHKNLIRPLKSSRHREHVITPFMGRRFSVVHIAPQYNAVPESRPVAYQRPDGTWAVDSPDVSPTSSRMGVDTRFPHHSPSPIAHPLPRIARRVASQPEMRSRPARPQSAHSVAPAYPPGISRSPTPSSYSIASSSSAATMEQRDERLRQLRESQARRAHSRPPLPPLPPPPPYTP</sequence>
<protein>
    <submittedName>
        <fullName evidence="2">Uncharacterized protein</fullName>
    </submittedName>
</protein>
<evidence type="ECO:0000313" key="2">
    <source>
        <dbReference type="EMBL" id="TFK54256.1"/>
    </source>
</evidence>
<keyword evidence="3" id="KW-1185">Reference proteome</keyword>
<dbReference type="EMBL" id="ML213506">
    <property type="protein sequence ID" value="TFK54256.1"/>
    <property type="molecule type" value="Genomic_DNA"/>
</dbReference>
<organism evidence="2 3">
    <name type="scientific">Heliocybe sulcata</name>
    <dbReference type="NCBI Taxonomy" id="5364"/>
    <lineage>
        <taxon>Eukaryota</taxon>
        <taxon>Fungi</taxon>
        <taxon>Dikarya</taxon>
        <taxon>Basidiomycota</taxon>
        <taxon>Agaricomycotina</taxon>
        <taxon>Agaricomycetes</taxon>
        <taxon>Gloeophyllales</taxon>
        <taxon>Gloeophyllaceae</taxon>
        <taxon>Heliocybe</taxon>
    </lineage>
</organism>
<evidence type="ECO:0000256" key="1">
    <source>
        <dbReference type="SAM" id="MobiDB-lite"/>
    </source>
</evidence>
<reference evidence="2 3" key="1">
    <citation type="journal article" date="2019" name="Nat. Ecol. Evol.">
        <title>Megaphylogeny resolves global patterns of mushroom evolution.</title>
        <authorList>
            <person name="Varga T."/>
            <person name="Krizsan K."/>
            <person name="Foldi C."/>
            <person name="Dima B."/>
            <person name="Sanchez-Garcia M."/>
            <person name="Sanchez-Ramirez S."/>
            <person name="Szollosi G.J."/>
            <person name="Szarkandi J.G."/>
            <person name="Papp V."/>
            <person name="Albert L."/>
            <person name="Andreopoulos W."/>
            <person name="Angelini C."/>
            <person name="Antonin V."/>
            <person name="Barry K.W."/>
            <person name="Bougher N.L."/>
            <person name="Buchanan P."/>
            <person name="Buyck B."/>
            <person name="Bense V."/>
            <person name="Catcheside P."/>
            <person name="Chovatia M."/>
            <person name="Cooper J."/>
            <person name="Damon W."/>
            <person name="Desjardin D."/>
            <person name="Finy P."/>
            <person name="Geml J."/>
            <person name="Haridas S."/>
            <person name="Hughes K."/>
            <person name="Justo A."/>
            <person name="Karasinski D."/>
            <person name="Kautmanova I."/>
            <person name="Kiss B."/>
            <person name="Kocsube S."/>
            <person name="Kotiranta H."/>
            <person name="LaButti K.M."/>
            <person name="Lechner B.E."/>
            <person name="Liimatainen K."/>
            <person name="Lipzen A."/>
            <person name="Lukacs Z."/>
            <person name="Mihaltcheva S."/>
            <person name="Morgado L.N."/>
            <person name="Niskanen T."/>
            <person name="Noordeloos M.E."/>
            <person name="Ohm R.A."/>
            <person name="Ortiz-Santana B."/>
            <person name="Ovrebo C."/>
            <person name="Racz N."/>
            <person name="Riley R."/>
            <person name="Savchenko A."/>
            <person name="Shiryaev A."/>
            <person name="Soop K."/>
            <person name="Spirin V."/>
            <person name="Szebenyi C."/>
            <person name="Tomsovsky M."/>
            <person name="Tulloss R.E."/>
            <person name="Uehling J."/>
            <person name="Grigoriev I.V."/>
            <person name="Vagvolgyi C."/>
            <person name="Papp T."/>
            <person name="Martin F.M."/>
            <person name="Miettinen O."/>
            <person name="Hibbett D.S."/>
            <person name="Nagy L.G."/>
        </authorList>
    </citation>
    <scope>NUCLEOTIDE SEQUENCE [LARGE SCALE GENOMIC DNA]</scope>
    <source>
        <strain evidence="2 3">OMC1185</strain>
    </source>
</reference>